<evidence type="ECO:0000313" key="3">
    <source>
        <dbReference type="Proteomes" id="UP000063063"/>
    </source>
</evidence>
<proteinExistence type="predicted"/>
<feature type="transmembrane region" description="Helical" evidence="1">
    <location>
        <begin position="16"/>
        <end position="35"/>
    </location>
</feature>
<dbReference type="VEuPathDB" id="TriTrypDB:LPMP_171240"/>
<sequence>MAPFWTNVLNYTYARGFIRIPMVLALPIFFNKYVLYGYEGAFKRWNAGHNQVDIWNRLQEKVAADAE</sequence>
<dbReference type="VEuPathDB" id="TriTrypDB:LPAL13_170018700"/>
<evidence type="ECO:0000256" key="1">
    <source>
        <dbReference type="SAM" id="Phobius"/>
    </source>
</evidence>
<dbReference type="RefSeq" id="XP_010697815.1">
    <property type="nucleotide sequence ID" value="XM_010699513.1"/>
</dbReference>
<keyword evidence="3" id="KW-1185">Reference proteome</keyword>
<evidence type="ECO:0000313" key="2">
    <source>
        <dbReference type="EMBL" id="AIN97162.1"/>
    </source>
</evidence>
<keyword evidence="1" id="KW-0472">Membrane</keyword>
<dbReference type="KEGG" id="lpan:LPMP_171240"/>
<dbReference type="eggNOG" id="ENOG502SUE8">
    <property type="taxonomic scope" value="Eukaryota"/>
</dbReference>
<reference evidence="2 3" key="1">
    <citation type="journal article" date="2015" name="Sci. Rep.">
        <title>The genome of Leishmania panamensis: insights into genomics of the L. (Viannia) subgenus.</title>
        <authorList>
            <person name="Llanes A."/>
            <person name="Restrepo C.M."/>
            <person name="Vecchio G.D."/>
            <person name="Anguizola F.J."/>
            <person name="Lleonart R."/>
        </authorList>
    </citation>
    <scope>NUCLEOTIDE SEQUENCE [LARGE SCALE GENOMIC DNA]</scope>
    <source>
        <strain evidence="2 3">MHOM/PA/94/PSC-1</strain>
    </source>
</reference>
<accession>A0A088RMC9</accession>
<dbReference type="GeneID" id="22573867"/>
<organism evidence="2 3">
    <name type="scientific">Leishmania panamensis</name>
    <dbReference type="NCBI Taxonomy" id="5679"/>
    <lineage>
        <taxon>Eukaryota</taxon>
        <taxon>Discoba</taxon>
        <taxon>Euglenozoa</taxon>
        <taxon>Kinetoplastea</taxon>
        <taxon>Metakinetoplastina</taxon>
        <taxon>Trypanosomatida</taxon>
        <taxon>Trypanosomatidae</taxon>
        <taxon>Leishmaniinae</taxon>
        <taxon>Leishmania</taxon>
        <taxon>Leishmania guyanensis species complex</taxon>
    </lineage>
</organism>
<dbReference type="OrthoDB" id="255969at2759"/>
<keyword evidence="1" id="KW-0812">Transmembrane</keyword>
<protein>
    <submittedName>
        <fullName evidence="2">Uncharacterized protein</fullName>
    </submittedName>
</protein>
<gene>
    <name evidence="2" type="ORF">LPMP_171240</name>
</gene>
<keyword evidence="1" id="KW-1133">Transmembrane helix</keyword>
<dbReference type="Proteomes" id="UP000063063">
    <property type="component" value="Chromosome 17"/>
</dbReference>
<dbReference type="AlphaFoldDB" id="A0A088RMC9"/>
<name>A0A088RMC9_LEIPA</name>
<dbReference type="EMBL" id="CP009386">
    <property type="protein sequence ID" value="AIN97162.1"/>
    <property type="molecule type" value="Genomic_DNA"/>
</dbReference>